<evidence type="ECO:0000256" key="1">
    <source>
        <dbReference type="SAM" id="Phobius"/>
    </source>
</evidence>
<proteinExistence type="predicted"/>
<keyword evidence="1" id="KW-0472">Membrane</keyword>
<evidence type="ECO:0000313" key="2">
    <source>
        <dbReference type="EMBL" id="MCC3804046.1"/>
    </source>
</evidence>
<dbReference type="EMBL" id="JACVHL010000002">
    <property type="protein sequence ID" value="MCC3804046.1"/>
    <property type="molecule type" value="Genomic_DNA"/>
</dbReference>
<gene>
    <name evidence="2" type="ORF">IB292_03235</name>
</gene>
<dbReference type="RefSeq" id="WP_029792824.1">
    <property type="nucleotide sequence ID" value="NZ_JACVHL010000002.1"/>
</dbReference>
<keyword evidence="1" id="KW-1133">Transmembrane helix</keyword>
<dbReference type="Proteomes" id="UP000726777">
    <property type="component" value="Unassembled WGS sequence"/>
</dbReference>
<name>A0A9Q3UCJ7_VIBPH</name>
<evidence type="ECO:0000313" key="3">
    <source>
        <dbReference type="Proteomes" id="UP000726777"/>
    </source>
</evidence>
<comment type="caution">
    <text evidence="2">The sequence shown here is derived from an EMBL/GenBank/DDBJ whole genome shotgun (WGS) entry which is preliminary data.</text>
</comment>
<dbReference type="AlphaFoldDB" id="A0A9Q3UCJ7"/>
<feature type="transmembrane region" description="Helical" evidence="1">
    <location>
        <begin position="38"/>
        <end position="58"/>
    </location>
</feature>
<feature type="transmembrane region" description="Helical" evidence="1">
    <location>
        <begin position="12"/>
        <end position="32"/>
    </location>
</feature>
<organism evidence="2 3">
    <name type="scientific">Vibrio parahaemolyticus</name>
    <dbReference type="NCBI Taxonomy" id="670"/>
    <lineage>
        <taxon>Bacteria</taxon>
        <taxon>Pseudomonadati</taxon>
        <taxon>Pseudomonadota</taxon>
        <taxon>Gammaproteobacteria</taxon>
        <taxon>Vibrionales</taxon>
        <taxon>Vibrionaceae</taxon>
        <taxon>Vibrio</taxon>
    </lineage>
</organism>
<accession>A0A9Q3UCJ7</accession>
<protein>
    <submittedName>
        <fullName evidence="2">Uncharacterized protein</fullName>
    </submittedName>
</protein>
<reference evidence="2" key="1">
    <citation type="submission" date="2020-09" db="EMBL/GenBank/DDBJ databases">
        <title>Genome sequence of Vibrio parahaemolyticus isolates.</title>
        <authorList>
            <person name="Hammerl J.A."/>
            <person name="Strauch E."/>
        </authorList>
    </citation>
    <scope>NUCLEOTIDE SEQUENCE</scope>
    <source>
        <strain evidence="2">17-VB00146</strain>
    </source>
</reference>
<keyword evidence="1" id="KW-0812">Transmembrane</keyword>
<sequence>MVEQETKKNPLYFLAALGLLGLALWAAFYFWYLEDFHVLYIDAAILFSIPIGLAWLRWSKVFKCSQK</sequence>